<comment type="caution">
    <text evidence="2">The sequence shown here is derived from an EMBL/GenBank/DDBJ whole genome shotgun (WGS) entry which is preliminary data.</text>
</comment>
<gene>
    <name evidence="2" type="ORF">FHX75_11234</name>
</gene>
<reference evidence="2 3" key="1">
    <citation type="submission" date="2019-06" db="EMBL/GenBank/DDBJ databases">
        <title>Sequencing the genomes of 1000 actinobacteria strains.</title>
        <authorList>
            <person name="Klenk H.-P."/>
        </authorList>
    </citation>
    <scope>NUCLEOTIDE SEQUENCE [LARGE SCALE GENOMIC DNA]</scope>
    <source>
        <strain evidence="2 3">DSM 102131</strain>
    </source>
</reference>
<dbReference type="EMBL" id="VIXA01000001">
    <property type="protein sequence ID" value="TWG27099.1"/>
    <property type="molecule type" value="Genomic_DNA"/>
</dbReference>
<sequence>MSNADDRSTARQALIVIGLVIATLVGLAMVWETRRVLIWVVVAAFFAVALNPLVDRVQRRIVRRRAAATLLVFLAAFVALAAY</sequence>
<name>A0A561WTA6_9ACTN</name>
<keyword evidence="1" id="KW-1133">Transmembrane helix</keyword>
<dbReference type="RefSeq" id="WP_246157507.1">
    <property type="nucleotide sequence ID" value="NZ_VIXA01000001.1"/>
</dbReference>
<evidence type="ECO:0008006" key="4">
    <source>
        <dbReference type="Google" id="ProtNLM"/>
    </source>
</evidence>
<accession>A0A561WTA6</accession>
<keyword evidence="1" id="KW-0472">Membrane</keyword>
<organism evidence="2 3">
    <name type="scientific">Micromonospora palomenae</name>
    <dbReference type="NCBI Taxonomy" id="1461247"/>
    <lineage>
        <taxon>Bacteria</taxon>
        <taxon>Bacillati</taxon>
        <taxon>Actinomycetota</taxon>
        <taxon>Actinomycetes</taxon>
        <taxon>Micromonosporales</taxon>
        <taxon>Micromonosporaceae</taxon>
        <taxon>Micromonospora</taxon>
    </lineage>
</organism>
<evidence type="ECO:0000313" key="3">
    <source>
        <dbReference type="Proteomes" id="UP000319927"/>
    </source>
</evidence>
<evidence type="ECO:0000256" key="1">
    <source>
        <dbReference type="SAM" id="Phobius"/>
    </source>
</evidence>
<feature type="transmembrane region" description="Helical" evidence="1">
    <location>
        <begin position="12"/>
        <end position="30"/>
    </location>
</feature>
<keyword evidence="1" id="KW-0812">Transmembrane</keyword>
<evidence type="ECO:0000313" key="2">
    <source>
        <dbReference type="EMBL" id="TWG27099.1"/>
    </source>
</evidence>
<feature type="transmembrane region" description="Helical" evidence="1">
    <location>
        <begin position="36"/>
        <end position="54"/>
    </location>
</feature>
<protein>
    <recommendedName>
        <fullName evidence="4">AI-2E family transporter</fullName>
    </recommendedName>
</protein>
<dbReference type="Proteomes" id="UP000319927">
    <property type="component" value="Unassembled WGS sequence"/>
</dbReference>
<keyword evidence="3" id="KW-1185">Reference proteome</keyword>
<dbReference type="AlphaFoldDB" id="A0A561WTA6"/>
<proteinExistence type="predicted"/>
<feature type="transmembrane region" description="Helical" evidence="1">
    <location>
        <begin position="66"/>
        <end position="82"/>
    </location>
</feature>